<dbReference type="EMBL" id="JACXVP010000005">
    <property type="protein sequence ID" value="KAG5604889.1"/>
    <property type="molecule type" value="Genomic_DNA"/>
</dbReference>
<gene>
    <name evidence="1" type="ORF">H5410_026381</name>
</gene>
<dbReference type="OrthoDB" id="1314635at2759"/>
<keyword evidence="2" id="KW-1185">Reference proteome</keyword>
<proteinExistence type="predicted"/>
<evidence type="ECO:0000313" key="1">
    <source>
        <dbReference type="EMBL" id="KAG5604889.1"/>
    </source>
</evidence>
<organism evidence="1 2">
    <name type="scientific">Solanum commersonii</name>
    <name type="common">Commerson's wild potato</name>
    <name type="synonym">Commerson's nightshade</name>
    <dbReference type="NCBI Taxonomy" id="4109"/>
    <lineage>
        <taxon>Eukaryota</taxon>
        <taxon>Viridiplantae</taxon>
        <taxon>Streptophyta</taxon>
        <taxon>Embryophyta</taxon>
        <taxon>Tracheophyta</taxon>
        <taxon>Spermatophyta</taxon>
        <taxon>Magnoliopsida</taxon>
        <taxon>eudicotyledons</taxon>
        <taxon>Gunneridae</taxon>
        <taxon>Pentapetalae</taxon>
        <taxon>asterids</taxon>
        <taxon>lamiids</taxon>
        <taxon>Solanales</taxon>
        <taxon>Solanaceae</taxon>
        <taxon>Solanoideae</taxon>
        <taxon>Solaneae</taxon>
        <taxon>Solanum</taxon>
    </lineage>
</organism>
<protein>
    <submittedName>
        <fullName evidence="1">Uncharacterized protein</fullName>
    </submittedName>
</protein>
<evidence type="ECO:0000313" key="2">
    <source>
        <dbReference type="Proteomes" id="UP000824120"/>
    </source>
</evidence>
<accession>A0A9J5YWD7</accession>
<name>A0A9J5YWD7_SOLCO</name>
<comment type="caution">
    <text evidence="1">The sequence shown here is derived from an EMBL/GenBank/DDBJ whole genome shotgun (WGS) entry which is preliminary data.</text>
</comment>
<dbReference type="Proteomes" id="UP000824120">
    <property type="component" value="Chromosome 5"/>
</dbReference>
<sequence length="108" mass="12553">MDTNNFSILIQHNRRWDSSGNYVDYDIEGVMYDANTKYEGFINTKSPQLGVDTTIFYLELKYVVSGPSPPIKIHNDMGVQVYLYQKRFNFDFISRYPLCVTCVDKAMS</sequence>
<dbReference type="AlphaFoldDB" id="A0A9J5YWD7"/>
<reference evidence="1 2" key="1">
    <citation type="submission" date="2020-09" db="EMBL/GenBank/DDBJ databases">
        <title>De no assembly of potato wild relative species, Solanum commersonii.</title>
        <authorList>
            <person name="Cho K."/>
        </authorList>
    </citation>
    <scope>NUCLEOTIDE SEQUENCE [LARGE SCALE GENOMIC DNA]</scope>
    <source>
        <strain evidence="1">LZ3.2</strain>
        <tissue evidence="1">Leaf</tissue>
    </source>
</reference>